<dbReference type="SUPFAM" id="SSF53448">
    <property type="entry name" value="Nucleotide-diphospho-sugar transferases"/>
    <property type="match status" value="1"/>
</dbReference>
<protein>
    <submittedName>
        <fullName evidence="3">Bactoprenol glucosyl transferase</fullName>
        <ecNumber evidence="3">2.4.1.-</ecNumber>
    </submittedName>
</protein>
<dbReference type="InterPro" id="IPR029044">
    <property type="entry name" value="Nucleotide-diphossugar_trans"/>
</dbReference>
<accession>A0A091C2F2</accession>
<dbReference type="GO" id="GO:0016757">
    <property type="term" value="F:glycosyltransferase activity"/>
    <property type="evidence" value="ECO:0007669"/>
    <property type="project" value="UniProtKB-KW"/>
</dbReference>
<evidence type="ECO:0000259" key="2">
    <source>
        <dbReference type="Pfam" id="PF00535"/>
    </source>
</evidence>
<reference evidence="3 4" key="1">
    <citation type="submission" date="2014-08" db="EMBL/GenBank/DDBJ databases">
        <title>Genome sequence of Tetragenococcus muriaticus.</title>
        <authorList>
            <person name="Chuea-nongthon C."/>
            <person name="Rodtong S."/>
            <person name="Yongsawatdigul J."/>
            <person name="Steele J.L."/>
            <person name="Liu X.-y."/>
            <person name="Speers J."/>
            <person name="Glasner J.D."/>
            <person name="Neeno-Eckwall E.C."/>
        </authorList>
    </citation>
    <scope>NUCLEOTIDE SEQUENCE [LARGE SCALE GENOMIC DNA]</scope>
    <source>
        <strain evidence="3 4">PMC-11-5</strain>
    </source>
</reference>
<dbReference type="EMBL" id="JPVU01000167">
    <property type="protein sequence ID" value="KFN91134.1"/>
    <property type="molecule type" value="Genomic_DNA"/>
</dbReference>
<gene>
    <name evidence="3" type="ORF">TMUPMC115_1600</name>
</gene>
<feature type="transmembrane region" description="Helical" evidence="1">
    <location>
        <begin position="265"/>
        <end position="287"/>
    </location>
</feature>
<dbReference type="Proteomes" id="UP000029380">
    <property type="component" value="Unassembled WGS sequence"/>
</dbReference>
<organism evidence="3 4">
    <name type="scientific">Tetragenococcus muriaticus PMC-11-5</name>
    <dbReference type="NCBI Taxonomy" id="1302649"/>
    <lineage>
        <taxon>Bacteria</taxon>
        <taxon>Bacillati</taxon>
        <taxon>Bacillota</taxon>
        <taxon>Bacilli</taxon>
        <taxon>Lactobacillales</taxon>
        <taxon>Enterococcaceae</taxon>
        <taxon>Tetragenococcus</taxon>
    </lineage>
</organism>
<dbReference type="InterPro" id="IPR050256">
    <property type="entry name" value="Glycosyltransferase_2"/>
</dbReference>
<dbReference type="Pfam" id="PF00535">
    <property type="entry name" value="Glycos_transf_2"/>
    <property type="match status" value="1"/>
</dbReference>
<proteinExistence type="predicted"/>
<dbReference type="AlphaFoldDB" id="A0A091C2F2"/>
<dbReference type="CDD" id="cd04187">
    <property type="entry name" value="DPM1_like_bac"/>
    <property type="match status" value="1"/>
</dbReference>
<feature type="domain" description="Glycosyltransferase 2-like" evidence="2">
    <location>
        <begin position="3"/>
        <end position="167"/>
    </location>
</feature>
<evidence type="ECO:0000313" key="4">
    <source>
        <dbReference type="Proteomes" id="UP000029380"/>
    </source>
</evidence>
<name>A0A091C2F2_9ENTE</name>
<dbReference type="PANTHER" id="PTHR48090:SF8">
    <property type="entry name" value="GLYCOSYLTRANSFERASE CSBB-RELATED"/>
    <property type="match status" value="1"/>
</dbReference>
<keyword evidence="1" id="KW-0812">Transmembrane</keyword>
<dbReference type="EC" id="2.4.1.-" evidence="3"/>
<evidence type="ECO:0000313" key="3">
    <source>
        <dbReference type="EMBL" id="KFN91134.1"/>
    </source>
</evidence>
<feature type="transmembrane region" description="Helical" evidence="1">
    <location>
        <begin position="229"/>
        <end position="253"/>
    </location>
</feature>
<keyword evidence="3" id="KW-0808">Transferase</keyword>
<dbReference type="PANTHER" id="PTHR48090">
    <property type="entry name" value="UNDECAPRENYL-PHOSPHATE 4-DEOXY-4-FORMAMIDO-L-ARABINOSE TRANSFERASE-RELATED"/>
    <property type="match status" value="1"/>
</dbReference>
<evidence type="ECO:0000256" key="1">
    <source>
        <dbReference type="SAM" id="Phobius"/>
    </source>
</evidence>
<comment type="caution">
    <text evidence="3">The sequence shown here is derived from an EMBL/GenBank/DDBJ whole genome shotgun (WGS) entry which is preliminary data.</text>
</comment>
<dbReference type="GO" id="GO:0005886">
    <property type="term" value="C:plasma membrane"/>
    <property type="evidence" value="ECO:0007669"/>
    <property type="project" value="TreeGrafter"/>
</dbReference>
<keyword evidence="1" id="KW-1133">Transmembrane helix</keyword>
<keyword evidence="3" id="KW-0328">Glycosyltransferase</keyword>
<dbReference type="RefSeq" id="WP_038026224.1">
    <property type="nucleotide sequence ID" value="NZ_JPVU01000167.1"/>
</dbReference>
<sequence>MLSIVVPCFNEEESLPYFVKEVEDVGKAISHSIEYIFINDGSKDDTLKSLRELHKKMPDRVRYISFSRNFGKESALYAGLQAARGDLITLMDADLQDPPELLPQMIEQIETSDIDCVGTRRQDRKGEPAIRSFFARLFYKLVNKFGDTEMIDGARDFRLMTRPMVDSILSMTEYNRFSKGIFSWVGFNTEYISYENRERVAGNSSWSFWSLFKYSIGGIVNFSDAPLTLAAFIGSISCIAAIIALIFIVIRALLFGDPTSGWPSLVSIVLFMGGLQLLFLGIIGKYIGKIFLETKKRPIYIIKETEKDLKKRKMIS</sequence>
<dbReference type="PATRIC" id="fig|1302649.3.peg.1603"/>
<dbReference type="Gene3D" id="3.90.550.10">
    <property type="entry name" value="Spore Coat Polysaccharide Biosynthesis Protein SpsA, Chain A"/>
    <property type="match status" value="1"/>
</dbReference>
<keyword evidence="1" id="KW-0472">Membrane</keyword>
<dbReference type="InterPro" id="IPR001173">
    <property type="entry name" value="Glyco_trans_2-like"/>
</dbReference>
<dbReference type="OrthoDB" id="9807778at2"/>